<dbReference type="AlphaFoldDB" id="A0A9P7KB06"/>
<sequence length="58" mass="5857">MVGDRLNTDILFGKGGGLATLLVLTGITAEADITGPNASPIVPDYVTNSLADLRAVSA</sequence>
<dbReference type="Proteomes" id="UP000775547">
    <property type="component" value="Unassembled WGS sequence"/>
</dbReference>
<organism evidence="1 2">
    <name type="scientific">Asterophora parasitica</name>
    <dbReference type="NCBI Taxonomy" id="117018"/>
    <lineage>
        <taxon>Eukaryota</taxon>
        <taxon>Fungi</taxon>
        <taxon>Dikarya</taxon>
        <taxon>Basidiomycota</taxon>
        <taxon>Agaricomycotina</taxon>
        <taxon>Agaricomycetes</taxon>
        <taxon>Agaricomycetidae</taxon>
        <taxon>Agaricales</taxon>
        <taxon>Tricholomatineae</taxon>
        <taxon>Lyophyllaceae</taxon>
        <taxon>Asterophora</taxon>
    </lineage>
</organism>
<name>A0A9P7KB06_9AGAR</name>
<evidence type="ECO:0000313" key="2">
    <source>
        <dbReference type="Proteomes" id="UP000775547"/>
    </source>
</evidence>
<protein>
    <recommendedName>
        <fullName evidence="3">4-nitrophenylphosphatase</fullName>
    </recommendedName>
</protein>
<dbReference type="PANTHER" id="PTHR19288:SF46">
    <property type="entry name" value="HALOACID DEHALOGENASE-LIKE HYDROLASE DOMAIN-CONTAINING PROTEIN 2"/>
    <property type="match status" value="1"/>
</dbReference>
<dbReference type="Gene3D" id="3.40.50.1000">
    <property type="entry name" value="HAD superfamily/HAD-like"/>
    <property type="match status" value="1"/>
</dbReference>
<dbReference type="Pfam" id="PF13242">
    <property type="entry name" value="Hydrolase_like"/>
    <property type="match status" value="1"/>
</dbReference>
<dbReference type="EMBL" id="JABCKV010000324">
    <property type="protein sequence ID" value="KAG5641371.1"/>
    <property type="molecule type" value="Genomic_DNA"/>
</dbReference>
<dbReference type="InterPro" id="IPR023214">
    <property type="entry name" value="HAD_sf"/>
</dbReference>
<keyword evidence="2" id="KW-1185">Reference proteome</keyword>
<proteinExistence type="predicted"/>
<comment type="caution">
    <text evidence="1">The sequence shown here is derived from an EMBL/GenBank/DDBJ whole genome shotgun (WGS) entry which is preliminary data.</text>
</comment>
<dbReference type="InterPro" id="IPR036412">
    <property type="entry name" value="HAD-like_sf"/>
</dbReference>
<dbReference type="GO" id="GO:0016791">
    <property type="term" value="F:phosphatase activity"/>
    <property type="evidence" value="ECO:0007669"/>
    <property type="project" value="TreeGrafter"/>
</dbReference>
<evidence type="ECO:0000313" key="1">
    <source>
        <dbReference type="EMBL" id="KAG5641371.1"/>
    </source>
</evidence>
<evidence type="ECO:0008006" key="3">
    <source>
        <dbReference type="Google" id="ProtNLM"/>
    </source>
</evidence>
<accession>A0A9P7KB06</accession>
<dbReference type="GO" id="GO:0005737">
    <property type="term" value="C:cytoplasm"/>
    <property type="evidence" value="ECO:0007669"/>
    <property type="project" value="TreeGrafter"/>
</dbReference>
<reference evidence="1" key="1">
    <citation type="submission" date="2020-07" db="EMBL/GenBank/DDBJ databases">
        <authorList>
            <person name="Nieuwenhuis M."/>
            <person name="Van De Peppel L.J.J."/>
        </authorList>
    </citation>
    <scope>NUCLEOTIDE SEQUENCE</scope>
    <source>
        <strain evidence="1">AP01</strain>
        <tissue evidence="1">Mycelium</tissue>
    </source>
</reference>
<dbReference type="SUPFAM" id="SSF56784">
    <property type="entry name" value="HAD-like"/>
    <property type="match status" value="1"/>
</dbReference>
<reference evidence="1" key="2">
    <citation type="submission" date="2021-10" db="EMBL/GenBank/DDBJ databases">
        <title>Phylogenomics reveals ancestral predisposition of the termite-cultivated fungus Termitomyces towards a domesticated lifestyle.</title>
        <authorList>
            <person name="Auxier B."/>
            <person name="Grum-Grzhimaylo A."/>
            <person name="Cardenas M.E."/>
            <person name="Lodge J.D."/>
            <person name="Laessoe T."/>
            <person name="Pedersen O."/>
            <person name="Smith M.E."/>
            <person name="Kuyper T.W."/>
            <person name="Franco-Molano E.A."/>
            <person name="Baroni T.J."/>
            <person name="Aanen D.K."/>
        </authorList>
    </citation>
    <scope>NUCLEOTIDE SEQUENCE</scope>
    <source>
        <strain evidence="1">AP01</strain>
        <tissue evidence="1">Mycelium</tissue>
    </source>
</reference>
<dbReference type="PANTHER" id="PTHR19288">
    <property type="entry name" value="4-NITROPHENYLPHOSPHATASE-RELATED"/>
    <property type="match status" value="1"/>
</dbReference>
<dbReference type="OrthoDB" id="413953at2759"/>
<gene>
    <name evidence="1" type="ORF">DXG03_005377</name>
</gene>